<dbReference type="Gene3D" id="1.10.10.1020">
    <property type="entry name" value="RecBCD complex, subunit RecD, N-terminal domain"/>
    <property type="match status" value="1"/>
</dbReference>
<evidence type="ECO:0000256" key="4">
    <source>
        <dbReference type="ARBA" id="ARBA00022801"/>
    </source>
</evidence>
<dbReference type="Proteomes" id="UP001596996">
    <property type="component" value="Unassembled WGS sequence"/>
</dbReference>
<keyword evidence="8 11" id="KW-0238">DNA-binding</keyword>
<protein>
    <recommendedName>
        <fullName evidence="11">RecBCD enzyme subunit RecD</fullName>
        <ecNumber evidence="11">5.6.2.3</ecNumber>
    </recommendedName>
    <alternativeName>
        <fullName evidence="11">DNA 5'-3' helicase subunit RecD</fullName>
    </alternativeName>
    <alternativeName>
        <fullName evidence="11">Exonuclease V subunit RecD</fullName>
        <shortName evidence="11">ExoV subunit RecD</shortName>
    </alternativeName>
    <alternativeName>
        <fullName evidence="11">Helicase/nuclease RecBCD subunit RecD</fullName>
    </alternativeName>
</protein>
<dbReference type="InterPro" id="IPR003593">
    <property type="entry name" value="AAA+_ATPase"/>
</dbReference>
<evidence type="ECO:0000259" key="12">
    <source>
        <dbReference type="PROSITE" id="PS50168"/>
    </source>
</evidence>
<evidence type="ECO:0000256" key="2">
    <source>
        <dbReference type="ARBA" id="ARBA00022741"/>
    </source>
</evidence>
<dbReference type="PROSITE" id="PS50168">
    <property type="entry name" value="DED"/>
    <property type="match status" value="1"/>
</dbReference>
<dbReference type="HAMAP" id="MF_01487">
    <property type="entry name" value="RecD"/>
    <property type="match status" value="1"/>
</dbReference>
<dbReference type="GO" id="GO:0008854">
    <property type="term" value="F:exodeoxyribonuclease V activity"/>
    <property type="evidence" value="ECO:0007669"/>
    <property type="project" value="UniProtKB-EC"/>
</dbReference>
<evidence type="ECO:0000256" key="11">
    <source>
        <dbReference type="HAMAP-Rule" id="MF_01487"/>
    </source>
</evidence>
<dbReference type="InterPro" id="IPR050534">
    <property type="entry name" value="Coronavir_polyprotein_1ab"/>
</dbReference>
<dbReference type="NCBIfam" id="TIGR01447">
    <property type="entry name" value="recD"/>
    <property type="match status" value="1"/>
</dbReference>
<evidence type="ECO:0000313" key="14">
    <source>
        <dbReference type="Proteomes" id="UP001596996"/>
    </source>
</evidence>
<dbReference type="RefSeq" id="WP_380819040.1">
    <property type="nucleotide sequence ID" value="NZ_JBHTJN010000008.1"/>
</dbReference>
<evidence type="ECO:0000256" key="9">
    <source>
        <dbReference type="ARBA" id="ARBA00023204"/>
    </source>
</evidence>
<dbReference type="InterPro" id="IPR027417">
    <property type="entry name" value="P-loop_NTPase"/>
</dbReference>
<dbReference type="InterPro" id="IPR027785">
    <property type="entry name" value="UvrD-like_helicase_C"/>
</dbReference>
<accession>A0ABW3I766</accession>
<keyword evidence="9 11" id="KW-0234">DNA repair</keyword>
<keyword evidence="6 11" id="KW-0269">Exonuclease</keyword>
<dbReference type="Pfam" id="PF13538">
    <property type="entry name" value="UvrD_C_2"/>
    <property type="match status" value="1"/>
</dbReference>
<dbReference type="InterPro" id="IPR006344">
    <property type="entry name" value="RecD"/>
</dbReference>
<dbReference type="Pfam" id="PF21185">
    <property type="entry name" value="RecD_N"/>
    <property type="match status" value="1"/>
</dbReference>
<dbReference type="Gene3D" id="3.40.50.300">
    <property type="entry name" value="P-loop containing nucleotide triphosphate hydrolases"/>
    <property type="match status" value="3"/>
</dbReference>
<evidence type="ECO:0000256" key="1">
    <source>
        <dbReference type="ARBA" id="ARBA00022722"/>
    </source>
</evidence>
<evidence type="ECO:0000256" key="6">
    <source>
        <dbReference type="ARBA" id="ARBA00022839"/>
    </source>
</evidence>
<keyword evidence="1 11" id="KW-0540">Nuclease</keyword>
<feature type="binding site" evidence="11">
    <location>
        <begin position="196"/>
        <end position="203"/>
    </location>
    <ligand>
        <name>ATP</name>
        <dbReference type="ChEBI" id="CHEBI:30616"/>
    </ligand>
</feature>
<keyword evidence="5 11" id="KW-0347">Helicase</keyword>
<keyword evidence="10 11" id="KW-0413">Isomerase</keyword>
<dbReference type="PANTHER" id="PTHR43788:SF6">
    <property type="entry name" value="DNA HELICASE B"/>
    <property type="match status" value="1"/>
</dbReference>
<keyword evidence="3 11" id="KW-0227">DNA damage</keyword>
<comment type="subunit">
    <text evidence="11">Heterotrimer of RecB, RecC and RecD. All subunits contribute to DNA-binding.</text>
</comment>
<evidence type="ECO:0000256" key="8">
    <source>
        <dbReference type="ARBA" id="ARBA00023125"/>
    </source>
</evidence>
<sequence length="677" mass="77231">MLSILEQLEKQDIISQADYYFAKLIANKQEPFNYPDKIKNLAILLAALCNYNYQQGHTCLVLEKNLLNRFFSVNSNSQSILSDIQEKIDHLAPDQWKQTLSDHIAFTSNPLEQLAPLVFQFDALYFYRAWQDEYCIAKYLFSAVNKQVNFNQEILNYSEIKVILDKYFPSLQSNKIDWQKVAATIAICQPFCLITGGPGTGKTTTVARILAILQSLHKLKYKDDSELRIKLVAPTGKAAARLTESITAQLNNIDKQIACTIPTQAETLHRLLGIRFYEEKTTYHDRNTLPIDILVVDEASMIDLSLMAKLLRALKPQTKLILLGDKDQLASVEAGAILGELGKFTVQGYTADLVDYIKQTTNQPVEIIDLGNPIQNCLCNLVESRRFHQQSKIGHLAKLVNSAQGKQSWKMIQDDSADIKSEIQLINFDSLVTDDLKEKEYQKYVEICVNTIVNNAAENYRTYLELIKEIEKNNVLLEEYHLKQIFDSFNKIRYLTALRIGELGSENLNQRITEKLQQLGLLNFKQHTDWFTGKPVMITQNNANVGLFNGDIGLYIISKNEVGESKGYFWFEKNDNNKQFKKYIPSRIPKHETAFAMTVHKAQGSEFNHAVLVLPTEPSAILSKELVYTGITRAKEQITIFANQLSWENAVSKKTERQSGLEYLLKNMLSIHKKDTD</sequence>
<comment type="miscellaneous">
    <text evidence="11">In the RecBCD complex, RecB has a slow 3'-5' helicase, an exonuclease activity and loads RecA onto ssDNA, RecD has a fast 5'-3' helicase activity, while RecC stimulates the ATPase and processivity of the RecB helicase and contributes to recognition of the Chi site.</text>
</comment>
<name>A0ABW3I766_9PAST</name>
<dbReference type="SUPFAM" id="SSF52540">
    <property type="entry name" value="P-loop containing nucleoside triphosphate hydrolases"/>
    <property type="match status" value="2"/>
</dbReference>
<dbReference type="CDD" id="cd17933">
    <property type="entry name" value="DEXSc_RecD-like"/>
    <property type="match status" value="1"/>
</dbReference>
<keyword evidence="2 11" id="KW-0547">Nucleotide-binding</keyword>
<organism evidence="13 14">
    <name type="scientific">Seminibacterium arietis</name>
    <dbReference type="NCBI Taxonomy" id="1173502"/>
    <lineage>
        <taxon>Bacteria</taxon>
        <taxon>Pseudomonadati</taxon>
        <taxon>Pseudomonadota</taxon>
        <taxon>Gammaproteobacteria</taxon>
        <taxon>Pasteurellales</taxon>
        <taxon>Pasteurellaceae</taxon>
        <taxon>Seminibacterium</taxon>
    </lineage>
</organism>
<dbReference type="SMART" id="SM00382">
    <property type="entry name" value="AAA"/>
    <property type="match status" value="1"/>
</dbReference>
<dbReference type="Pfam" id="PF13245">
    <property type="entry name" value="AAA_19"/>
    <property type="match status" value="1"/>
</dbReference>
<evidence type="ECO:0000256" key="5">
    <source>
        <dbReference type="ARBA" id="ARBA00022806"/>
    </source>
</evidence>
<dbReference type="CDD" id="cd18809">
    <property type="entry name" value="SF1_C_RecD"/>
    <property type="match status" value="1"/>
</dbReference>
<dbReference type="InterPro" id="IPR049550">
    <property type="entry name" value="RecD_N"/>
</dbReference>
<reference evidence="14" key="1">
    <citation type="journal article" date="2019" name="Int. J. Syst. Evol. Microbiol.">
        <title>The Global Catalogue of Microorganisms (GCM) 10K type strain sequencing project: providing services to taxonomists for standard genome sequencing and annotation.</title>
        <authorList>
            <consortium name="The Broad Institute Genomics Platform"/>
            <consortium name="The Broad Institute Genome Sequencing Center for Infectious Disease"/>
            <person name="Wu L."/>
            <person name="Ma J."/>
        </authorList>
    </citation>
    <scope>NUCLEOTIDE SEQUENCE [LARGE SCALE GENOMIC DNA]</scope>
    <source>
        <strain evidence="14">CCUG 61707</strain>
    </source>
</reference>
<evidence type="ECO:0000256" key="3">
    <source>
        <dbReference type="ARBA" id="ARBA00022763"/>
    </source>
</evidence>
<keyword evidence="7 11" id="KW-0067">ATP-binding</keyword>
<keyword evidence="4 11" id="KW-0378">Hydrolase</keyword>
<comment type="caution">
    <text evidence="13">The sequence shown here is derived from an EMBL/GenBank/DDBJ whole genome shotgun (WGS) entry which is preliminary data.</text>
</comment>
<feature type="domain" description="DED" evidence="12">
    <location>
        <begin position="432"/>
        <end position="500"/>
    </location>
</feature>
<evidence type="ECO:0000256" key="10">
    <source>
        <dbReference type="ARBA" id="ARBA00023235"/>
    </source>
</evidence>
<dbReference type="PANTHER" id="PTHR43788">
    <property type="entry name" value="DNA2/NAM7 HELICASE FAMILY MEMBER"/>
    <property type="match status" value="1"/>
</dbReference>
<comment type="catalytic activity">
    <reaction evidence="11">
        <text>ATP + H2O = ADP + phosphate + H(+)</text>
        <dbReference type="Rhea" id="RHEA:13065"/>
        <dbReference type="ChEBI" id="CHEBI:15377"/>
        <dbReference type="ChEBI" id="CHEBI:15378"/>
        <dbReference type="ChEBI" id="CHEBI:30616"/>
        <dbReference type="ChEBI" id="CHEBI:43474"/>
        <dbReference type="ChEBI" id="CHEBI:456216"/>
        <dbReference type="EC" id="5.6.2.3"/>
    </reaction>
</comment>
<dbReference type="InterPro" id="IPR001875">
    <property type="entry name" value="DED_dom"/>
</dbReference>
<proteinExistence type="inferred from homology"/>
<dbReference type="InterPro" id="IPR041851">
    <property type="entry name" value="RecD_N_sf"/>
</dbReference>
<comment type="function">
    <text evidence="11">A helicase/nuclease that prepares dsDNA breaks (DSB) for recombinational DNA repair. Binds to DSBs and unwinds DNA via a highly rapid and processive ATP-dependent bidirectional helicase activity. Unwinds dsDNA until it encounters a Chi (crossover hotspot instigator) sequence from the 3' direction. Cuts ssDNA a few nucleotides 3' to the Chi site. The properties and activities of the enzyme are changed at Chi. The Chi-altered holoenzyme produces a long 3'-ssDNA overhang and facilitates RecA-binding to the ssDNA for homologous DNA recombination and repair. Holoenzyme degrades any linearized DNA that is unable to undergo homologous recombination. In the holoenzyme this subunit has ssDNA-dependent ATPase and 5'-3' helicase activity. When added to pre-assembled RecBC greatly stimulates nuclease activity and augments holoenzyme processivity. Negatively regulates the RecA-loading ability of RecBCD.</text>
</comment>
<gene>
    <name evidence="11 13" type="primary">recD</name>
    <name evidence="13" type="ORF">ACFQ02_02805</name>
</gene>
<dbReference type="EC" id="5.6.2.3" evidence="11"/>
<keyword evidence="14" id="KW-1185">Reference proteome</keyword>
<dbReference type="EMBL" id="JBHTJN010000008">
    <property type="protein sequence ID" value="MFD0965785.1"/>
    <property type="molecule type" value="Genomic_DNA"/>
</dbReference>
<comment type="similarity">
    <text evidence="11">Belongs to the RecD family.</text>
</comment>
<evidence type="ECO:0000313" key="13">
    <source>
        <dbReference type="EMBL" id="MFD0965785.1"/>
    </source>
</evidence>
<evidence type="ECO:0000256" key="7">
    <source>
        <dbReference type="ARBA" id="ARBA00022840"/>
    </source>
</evidence>